<organism evidence="2 3">
    <name type="scientific">Tetrahymena thermophila (strain SB210)</name>
    <dbReference type="NCBI Taxonomy" id="312017"/>
    <lineage>
        <taxon>Eukaryota</taxon>
        <taxon>Sar</taxon>
        <taxon>Alveolata</taxon>
        <taxon>Ciliophora</taxon>
        <taxon>Intramacronucleata</taxon>
        <taxon>Oligohymenophorea</taxon>
        <taxon>Hymenostomatida</taxon>
        <taxon>Tetrahymenina</taxon>
        <taxon>Tetrahymenidae</taxon>
        <taxon>Tetrahymena</taxon>
    </lineage>
</organism>
<proteinExistence type="predicted"/>
<reference evidence="3" key="1">
    <citation type="journal article" date="2006" name="PLoS Biol.">
        <title>Macronuclear genome sequence of the ciliate Tetrahymena thermophila, a model eukaryote.</title>
        <authorList>
            <person name="Eisen J.A."/>
            <person name="Coyne R.S."/>
            <person name="Wu M."/>
            <person name="Wu D."/>
            <person name="Thiagarajan M."/>
            <person name="Wortman J.R."/>
            <person name="Badger J.H."/>
            <person name="Ren Q."/>
            <person name="Amedeo P."/>
            <person name="Jones K.M."/>
            <person name="Tallon L.J."/>
            <person name="Delcher A.L."/>
            <person name="Salzberg S.L."/>
            <person name="Silva J.C."/>
            <person name="Haas B.J."/>
            <person name="Majoros W.H."/>
            <person name="Farzad M."/>
            <person name="Carlton J.M."/>
            <person name="Smith R.K. Jr."/>
            <person name="Garg J."/>
            <person name="Pearlman R.E."/>
            <person name="Karrer K.M."/>
            <person name="Sun L."/>
            <person name="Manning G."/>
            <person name="Elde N.C."/>
            <person name="Turkewitz A.P."/>
            <person name="Asai D.J."/>
            <person name="Wilkes D.E."/>
            <person name="Wang Y."/>
            <person name="Cai H."/>
            <person name="Collins K."/>
            <person name="Stewart B.A."/>
            <person name="Lee S.R."/>
            <person name="Wilamowska K."/>
            <person name="Weinberg Z."/>
            <person name="Ruzzo W.L."/>
            <person name="Wloga D."/>
            <person name="Gaertig J."/>
            <person name="Frankel J."/>
            <person name="Tsao C.-C."/>
            <person name="Gorovsky M.A."/>
            <person name="Keeling P.J."/>
            <person name="Waller R.F."/>
            <person name="Patron N.J."/>
            <person name="Cherry J.M."/>
            <person name="Stover N.A."/>
            <person name="Krieger C.J."/>
            <person name="del Toro C."/>
            <person name="Ryder H.F."/>
            <person name="Williamson S.C."/>
            <person name="Barbeau R.A."/>
            <person name="Hamilton E.P."/>
            <person name="Orias E."/>
        </authorList>
    </citation>
    <scope>NUCLEOTIDE SEQUENCE [LARGE SCALE GENOMIC DNA]</scope>
    <source>
        <strain evidence="3">SB210</strain>
    </source>
</reference>
<keyword evidence="1" id="KW-1133">Transmembrane helix</keyword>
<feature type="transmembrane region" description="Helical" evidence="1">
    <location>
        <begin position="146"/>
        <end position="164"/>
    </location>
</feature>
<dbReference type="EMBL" id="GG662720">
    <property type="protein sequence ID" value="EWS74898.1"/>
    <property type="molecule type" value="Genomic_DNA"/>
</dbReference>
<evidence type="ECO:0000313" key="3">
    <source>
        <dbReference type="Proteomes" id="UP000009168"/>
    </source>
</evidence>
<accession>W7XEA6</accession>
<sequence>MIKNIILIQNKIFYQIITQLNQIPQILLIKIINIKFSELYLLRHQFFISSLECNILIQMLLYETPQYSFLLPPKRLQAMAIEGNGILEYTQYQYLLQYKKLTLVQEDLKKVIYNKQINKWIFQMFFFKELVVIQYIYILIKYLTMNINILYCFIFDISISYIFLNPKQINYLQIYFNQIFVFHNSLSKQFNLIKYQKDILNKTSFLNVSKT</sequence>
<name>W7XEA6_TETTS</name>
<protein>
    <submittedName>
        <fullName evidence="2">Transmembrane protein, putative</fullName>
    </submittedName>
</protein>
<dbReference type="AlphaFoldDB" id="W7XEA6"/>
<gene>
    <name evidence="2" type="ORF">TTHERM_000037459</name>
</gene>
<dbReference type="GeneID" id="24436938"/>
<dbReference type="KEGG" id="tet:TTHERM_000037459"/>
<dbReference type="InParanoid" id="W7XEA6"/>
<keyword evidence="1 2" id="KW-0812">Transmembrane</keyword>
<feature type="transmembrane region" description="Helical" evidence="1">
    <location>
        <begin position="120"/>
        <end position="140"/>
    </location>
</feature>
<evidence type="ECO:0000256" key="1">
    <source>
        <dbReference type="SAM" id="Phobius"/>
    </source>
</evidence>
<dbReference type="RefSeq" id="XP_012652611.1">
    <property type="nucleotide sequence ID" value="XM_012797157.1"/>
</dbReference>
<keyword evidence="3" id="KW-1185">Reference proteome</keyword>
<evidence type="ECO:0000313" key="2">
    <source>
        <dbReference type="EMBL" id="EWS74898.1"/>
    </source>
</evidence>
<dbReference type="Proteomes" id="UP000009168">
    <property type="component" value="Unassembled WGS sequence"/>
</dbReference>
<keyword evidence="1" id="KW-0472">Membrane</keyword>